<gene>
    <name evidence="1" type="ORF">RSOLAG1IB_09532</name>
</gene>
<dbReference type="Proteomes" id="UP000059188">
    <property type="component" value="Unassembled WGS sequence"/>
</dbReference>
<organism evidence="1 2">
    <name type="scientific">Thanatephorus cucumeris (strain AG1-IB / isolate 7/3/14)</name>
    <name type="common">Lettuce bottom rot fungus</name>
    <name type="synonym">Rhizoctonia solani</name>
    <dbReference type="NCBI Taxonomy" id="1108050"/>
    <lineage>
        <taxon>Eukaryota</taxon>
        <taxon>Fungi</taxon>
        <taxon>Dikarya</taxon>
        <taxon>Basidiomycota</taxon>
        <taxon>Agaricomycotina</taxon>
        <taxon>Agaricomycetes</taxon>
        <taxon>Cantharellales</taxon>
        <taxon>Ceratobasidiaceae</taxon>
        <taxon>Rhizoctonia</taxon>
        <taxon>Rhizoctonia solani AG-1</taxon>
    </lineage>
</organism>
<dbReference type="InterPro" id="IPR011990">
    <property type="entry name" value="TPR-like_helical_dom_sf"/>
</dbReference>
<proteinExistence type="predicted"/>
<protein>
    <submittedName>
        <fullName evidence="1">Uncharacterized protein</fullName>
    </submittedName>
</protein>
<sequence length="612" mass="68033">MSIRQPPLPAALKATLQSLREHQYQSAGRSLRLLVQQNHVPSSLFAEREATMPLSIAGLGARISLVQRELETAAGFVNFLESQSEAQTMSDTTFDITSGLLDIASPASLSCAATILTSTPPTKLSPGLVGLFYKASLDQPDLIQKVWTHCKVLPDPAAAAVLLERLVRDNMNSDAINVLGHLLKGHDRNSEHLPSTIPIHLAPQLLTYGIRAGATDQCLQIYDQAARQVGALPDPEQRARSPLTIEQKLFYGNPRMTIALVRHLVKLSDKRLDQLQGWHRALIKGKPRFFLESAEQIYARYAAVHGFDKFDLPLTERDNTPVRASHHHITTGVACLFELDRFTSALDLFYTLFELNEPPDTYDLGIILSSLARRNTGRATQILLEVAPARIPGFRPTPHLYSIVIHQSLKLRKMDEALRLLEHARGAGCGSLDPKVLDTFIRASLKDITDSWRRGSRGSNHPLTSDELKMMTDERLRSFTHILDSFRLLGRKANVPTVRRAIEVAIKVRQARMAWDIRMWGENVGLFGQKYTSFSGDAKGTKEQVDEGKSSALSICRALRSLHQRGLMDKTELWDKMRALGTGTKSMGEGVDIEDESRVVPVSLRSQAETAL</sequence>
<name>A0A0B7FVN6_THACB</name>
<reference evidence="1 2" key="1">
    <citation type="submission" date="2014-11" db="EMBL/GenBank/DDBJ databases">
        <authorList>
            <person name="Wibberg Daniel"/>
        </authorList>
    </citation>
    <scope>NUCLEOTIDE SEQUENCE [LARGE SCALE GENOMIC DNA]</scope>
    <source>
        <strain evidence="1">Rhizoctonia solani AG1-IB 7/3/14</strain>
    </source>
</reference>
<evidence type="ECO:0000313" key="1">
    <source>
        <dbReference type="EMBL" id="CEL60308.1"/>
    </source>
</evidence>
<dbReference type="OrthoDB" id="185373at2759"/>
<keyword evidence="2" id="KW-1185">Reference proteome</keyword>
<dbReference type="AlphaFoldDB" id="A0A0B7FVN6"/>
<evidence type="ECO:0000313" key="2">
    <source>
        <dbReference type="Proteomes" id="UP000059188"/>
    </source>
</evidence>
<dbReference type="Gene3D" id="1.25.40.10">
    <property type="entry name" value="Tetratricopeptide repeat domain"/>
    <property type="match status" value="1"/>
</dbReference>
<accession>A0A0B7FVN6</accession>
<dbReference type="EMBL" id="LN679144">
    <property type="protein sequence ID" value="CEL60308.1"/>
    <property type="molecule type" value="Genomic_DNA"/>
</dbReference>